<evidence type="ECO:0000313" key="2">
    <source>
        <dbReference type="EMBL" id="KOX67455.1"/>
    </source>
</evidence>
<feature type="chain" id="PRO_5005830561" evidence="1">
    <location>
        <begin position="26"/>
        <end position="237"/>
    </location>
</feature>
<proteinExistence type="predicted"/>
<feature type="signal peptide" evidence="1">
    <location>
        <begin position="1"/>
        <end position="25"/>
    </location>
</feature>
<gene>
    <name evidence="2" type="ORF">WN51_09627</name>
</gene>
<evidence type="ECO:0000256" key="1">
    <source>
        <dbReference type="SAM" id="SignalP"/>
    </source>
</evidence>
<reference evidence="2 3" key="1">
    <citation type="submission" date="2015-07" db="EMBL/GenBank/DDBJ databases">
        <title>The genome of Melipona quadrifasciata.</title>
        <authorList>
            <person name="Pan H."/>
            <person name="Kapheim K."/>
        </authorList>
    </citation>
    <scope>NUCLEOTIDE SEQUENCE [LARGE SCALE GENOMIC DNA]</scope>
    <source>
        <strain evidence="2">0111107301</strain>
        <tissue evidence="2">Whole body</tissue>
    </source>
</reference>
<keyword evidence="3" id="KW-1185">Reference proteome</keyword>
<accession>A0A0M8ZMU9</accession>
<dbReference type="OrthoDB" id="7678075at2759"/>
<keyword evidence="1" id="KW-0732">Signal</keyword>
<protein>
    <submittedName>
        <fullName evidence="2">Uncharacterized protein</fullName>
    </submittedName>
</protein>
<dbReference type="AlphaFoldDB" id="A0A0M8ZMU9"/>
<dbReference type="EMBL" id="KQ436064">
    <property type="protein sequence ID" value="KOX67455.1"/>
    <property type="molecule type" value="Genomic_DNA"/>
</dbReference>
<dbReference type="Proteomes" id="UP000053105">
    <property type="component" value="Unassembled WGS sequence"/>
</dbReference>
<name>A0A0M8ZMU9_9HYME</name>
<evidence type="ECO:0000313" key="3">
    <source>
        <dbReference type="Proteomes" id="UP000053105"/>
    </source>
</evidence>
<sequence length="237" mass="27515">MEKQIRKTVLFVLFTISALKCYISCMEISSQIVFDSRENEENSNDFNLRDFLNLNEVHNQIATTQQILKSFTFKINSENELRMLNTKRSDFIKDDSLEQPIVINNIQITMNGNGTKSSMDVCKNGICNVSVSSKLNKEGDIITNIHLTITTKLKTDFKKNDIPIVDGIRGIENTYNRYYNHLNRSRPFLLQMIFKIQSRYQGGEPWYQNRRSIQTEIKPVVNDKIEPPFSKTQSNTE</sequence>
<organism evidence="2 3">
    <name type="scientific">Melipona quadrifasciata</name>
    <dbReference type="NCBI Taxonomy" id="166423"/>
    <lineage>
        <taxon>Eukaryota</taxon>
        <taxon>Metazoa</taxon>
        <taxon>Ecdysozoa</taxon>
        <taxon>Arthropoda</taxon>
        <taxon>Hexapoda</taxon>
        <taxon>Insecta</taxon>
        <taxon>Pterygota</taxon>
        <taxon>Neoptera</taxon>
        <taxon>Endopterygota</taxon>
        <taxon>Hymenoptera</taxon>
        <taxon>Apocrita</taxon>
        <taxon>Aculeata</taxon>
        <taxon>Apoidea</taxon>
        <taxon>Anthophila</taxon>
        <taxon>Apidae</taxon>
        <taxon>Melipona</taxon>
    </lineage>
</organism>